<dbReference type="SMART" id="SM00173">
    <property type="entry name" value="RAS"/>
    <property type="match status" value="1"/>
</dbReference>
<keyword evidence="13" id="KW-0449">Lipoprotein</keyword>
<evidence type="ECO:0000256" key="2">
    <source>
        <dbReference type="ARBA" id="ARBA00004342"/>
    </source>
</evidence>
<evidence type="ECO:0000256" key="14">
    <source>
        <dbReference type="ARBA" id="ARBA00023289"/>
    </source>
</evidence>
<keyword evidence="8" id="KW-0547">Nucleotide-binding</keyword>
<dbReference type="SUPFAM" id="SSF52540">
    <property type="entry name" value="P-loop containing nucleoside triphosphate hydrolases"/>
    <property type="match status" value="1"/>
</dbReference>
<dbReference type="SMART" id="SM00177">
    <property type="entry name" value="ARF"/>
    <property type="match status" value="1"/>
</dbReference>
<dbReference type="GO" id="GO:0005886">
    <property type="term" value="C:plasma membrane"/>
    <property type="evidence" value="ECO:0007669"/>
    <property type="project" value="UniProtKB-SubCell"/>
</dbReference>
<evidence type="ECO:0000256" key="1">
    <source>
        <dbReference type="ARBA" id="ARBA00001946"/>
    </source>
</evidence>
<comment type="function">
    <text evidence="17">The small GTPases Rab are key regulators of intracellular membrane trafficking, from the formation of transport vesicles to their fusion with membranes. Rabs cycle between an inactive GDP-bound form and an active GTP-bound form that is able to recruit to membranes different set of downstream effectors directly responsible for vesicle formation, movement, tethering and fusion.</text>
</comment>
<accession>A0AA40HPN2</accession>
<evidence type="ECO:0000256" key="4">
    <source>
        <dbReference type="ARBA" id="ARBA00011984"/>
    </source>
</evidence>
<evidence type="ECO:0000256" key="16">
    <source>
        <dbReference type="ARBA" id="ARBA00047660"/>
    </source>
</evidence>
<evidence type="ECO:0000256" key="5">
    <source>
        <dbReference type="ARBA" id="ARBA00022475"/>
    </source>
</evidence>
<feature type="region of interest" description="Disordered" evidence="18">
    <location>
        <begin position="1"/>
        <end position="57"/>
    </location>
</feature>
<dbReference type="InterPro" id="IPR050209">
    <property type="entry name" value="Rab_GTPases_membrane_traffic"/>
</dbReference>
<dbReference type="PRINTS" id="PR00449">
    <property type="entry name" value="RASTRNSFRMNG"/>
</dbReference>
<dbReference type="PROSITE" id="PS51420">
    <property type="entry name" value="RHO"/>
    <property type="match status" value="1"/>
</dbReference>
<dbReference type="FunFam" id="3.40.50.300:FF:000887">
    <property type="entry name" value="Ras-related protein Rab-19"/>
    <property type="match status" value="1"/>
</dbReference>
<keyword evidence="6" id="KW-0488">Methylation</keyword>
<dbReference type="InterPro" id="IPR001806">
    <property type="entry name" value="Small_GTPase"/>
</dbReference>
<evidence type="ECO:0000256" key="13">
    <source>
        <dbReference type="ARBA" id="ARBA00023288"/>
    </source>
</evidence>
<name>A0AA40HPN2_CNENI</name>
<evidence type="ECO:0000313" key="20">
    <source>
        <dbReference type="Proteomes" id="UP001177744"/>
    </source>
</evidence>
<keyword evidence="9" id="KW-0378">Hydrolase</keyword>
<comment type="subcellular location">
    <subcellularLocation>
        <location evidence="2">Cell membrane</location>
        <topology evidence="2">Lipid-anchor</topology>
        <orientation evidence="2">Cytoplasmic side</orientation>
    </subcellularLocation>
</comment>
<dbReference type="EMBL" id="JAULJE010000014">
    <property type="protein sequence ID" value="KAK1335088.1"/>
    <property type="molecule type" value="Genomic_DNA"/>
</dbReference>
<dbReference type="Proteomes" id="UP001177744">
    <property type="component" value="Unassembled WGS sequence"/>
</dbReference>
<keyword evidence="10" id="KW-0460">Magnesium</keyword>
<comment type="similarity">
    <text evidence="3">Belongs to the small GTPase superfamily. Rab family.</text>
</comment>
<comment type="catalytic activity">
    <reaction evidence="16">
        <text>GTP + H2O = GDP + phosphate + H(+)</text>
        <dbReference type="Rhea" id="RHEA:19669"/>
        <dbReference type="ChEBI" id="CHEBI:15377"/>
        <dbReference type="ChEBI" id="CHEBI:15378"/>
        <dbReference type="ChEBI" id="CHEBI:37565"/>
        <dbReference type="ChEBI" id="CHEBI:43474"/>
        <dbReference type="ChEBI" id="CHEBI:58189"/>
        <dbReference type="EC" id="3.6.5.2"/>
    </reaction>
    <physiologicalReaction direction="left-to-right" evidence="16">
        <dbReference type="Rhea" id="RHEA:19670"/>
    </physiologicalReaction>
</comment>
<proteinExistence type="inferred from homology"/>
<evidence type="ECO:0000313" key="19">
    <source>
        <dbReference type="EMBL" id="KAK1335088.1"/>
    </source>
</evidence>
<dbReference type="PANTHER" id="PTHR47979">
    <property type="entry name" value="DRAB11-RELATED"/>
    <property type="match status" value="1"/>
</dbReference>
<dbReference type="InterPro" id="IPR027417">
    <property type="entry name" value="P-loop_NTPase"/>
</dbReference>
<dbReference type="Pfam" id="PF00071">
    <property type="entry name" value="Ras"/>
    <property type="match status" value="1"/>
</dbReference>
<evidence type="ECO:0000256" key="3">
    <source>
        <dbReference type="ARBA" id="ARBA00006270"/>
    </source>
</evidence>
<dbReference type="InterPro" id="IPR005225">
    <property type="entry name" value="Small_GTP-bd"/>
</dbReference>
<evidence type="ECO:0000256" key="6">
    <source>
        <dbReference type="ARBA" id="ARBA00022481"/>
    </source>
</evidence>
<evidence type="ECO:0000256" key="9">
    <source>
        <dbReference type="ARBA" id="ARBA00022801"/>
    </source>
</evidence>
<evidence type="ECO:0000256" key="15">
    <source>
        <dbReference type="ARBA" id="ARBA00039499"/>
    </source>
</evidence>
<evidence type="ECO:0000256" key="17">
    <source>
        <dbReference type="ARBA" id="ARBA00057434"/>
    </source>
</evidence>
<dbReference type="PROSITE" id="PS51419">
    <property type="entry name" value="RAB"/>
    <property type="match status" value="1"/>
</dbReference>
<reference evidence="19" key="1">
    <citation type="submission" date="2023-06" db="EMBL/GenBank/DDBJ databases">
        <title>Reference genome for the Northern bat (Eptesicus nilssonii), a most northern bat species.</title>
        <authorList>
            <person name="Laine V.N."/>
            <person name="Pulliainen A.T."/>
            <person name="Lilley T.M."/>
        </authorList>
    </citation>
    <scope>NUCLEOTIDE SEQUENCE</scope>
    <source>
        <strain evidence="19">BLF_Eptnil</strain>
        <tissue evidence="19">Kidney</tissue>
    </source>
</reference>
<dbReference type="InterPro" id="IPR048040">
    <property type="entry name" value="Rab19/43"/>
</dbReference>
<keyword evidence="7" id="KW-0479">Metal-binding</keyword>
<dbReference type="PROSITE" id="PS51421">
    <property type="entry name" value="RAS"/>
    <property type="match status" value="1"/>
</dbReference>
<evidence type="ECO:0000256" key="10">
    <source>
        <dbReference type="ARBA" id="ARBA00022842"/>
    </source>
</evidence>
<dbReference type="AlphaFoldDB" id="A0AA40HPN2"/>
<dbReference type="SMART" id="SM00176">
    <property type="entry name" value="RAN"/>
    <property type="match status" value="1"/>
</dbReference>
<dbReference type="EC" id="3.6.5.2" evidence="4"/>
<comment type="cofactor">
    <cofactor evidence="1">
        <name>Mg(2+)</name>
        <dbReference type="ChEBI" id="CHEBI:18420"/>
    </cofactor>
</comment>
<evidence type="ECO:0000256" key="12">
    <source>
        <dbReference type="ARBA" id="ARBA00023136"/>
    </source>
</evidence>
<sequence>MAQDGRQTWHLGTELQFPPRSEAAGRRGPEGWKGKQGGKENPPRSPRSESARQVGSAMQFSSSARAADENFDYLFKIILIGDSNVGKTCVVQHFKSGVYTETQQNTIGVDFTVRTLDIDGKKVKMQVWDTAGQERFRTITQSYYRSAHAAIIAYDLTRRSTFESVPHWIHEIEKYGAANLVIMLIGNKCDLWEKRHVLFEDACTLAEKYGLLAVLETSAKESKNIDEVFVLMARELIARNSLQLYGDGALNHLPLDSSPVLMAQVPNEKTHCTC</sequence>
<dbReference type="CDD" id="cd01864">
    <property type="entry name" value="Rab19"/>
    <property type="match status" value="1"/>
</dbReference>
<keyword evidence="20" id="KW-1185">Reference proteome</keyword>
<dbReference type="GO" id="GO:0003925">
    <property type="term" value="F:G protein activity"/>
    <property type="evidence" value="ECO:0007669"/>
    <property type="project" value="UniProtKB-EC"/>
</dbReference>
<dbReference type="GO" id="GO:0046872">
    <property type="term" value="F:metal ion binding"/>
    <property type="evidence" value="ECO:0007669"/>
    <property type="project" value="UniProtKB-KW"/>
</dbReference>
<dbReference type="SMART" id="SM00174">
    <property type="entry name" value="RHO"/>
    <property type="match status" value="1"/>
</dbReference>
<dbReference type="GO" id="GO:0005525">
    <property type="term" value="F:GTP binding"/>
    <property type="evidence" value="ECO:0007669"/>
    <property type="project" value="UniProtKB-KW"/>
</dbReference>
<gene>
    <name evidence="19" type="ORF">QTO34_004666</name>
</gene>
<organism evidence="19 20">
    <name type="scientific">Cnephaeus nilssonii</name>
    <name type="common">Northern bat</name>
    <name type="synonym">Eptesicus nilssonii</name>
    <dbReference type="NCBI Taxonomy" id="3371016"/>
    <lineage>
        <taxon>Eukaryota</taxon>
        <taxon>Metazoa</taxon>
        <taxon>Chordata</taxon>
        <taxon>Craniata</taxon>
        <taxon>Vertebrata</taxon>
        <taxon>Euteleostomi</taxon>
        <taxon>Mammalia</taxon>
        <taxon>Eutheria</taxon>
        <taxon>Laurasiatheria</taxon>
        <taxon>Chiroptera</taxon>
        <taxon>Yangochiroptera</taxon>
        <taxon>Vespertilionidae</taxon>
        <taxon>Cnephaeus</taxon>
    </lineage>
</organism>
<evidence type="ECO:0000256" key="7">
    <source>
        <dbReference type="ARBA" id="ARBA00022723"/>
    </source>
</evidence>
<evidence type="ECO:0000256" key="11">
    <source>
        <dbReference type="ARBA" id="ARBA00023134"/>
    </source>
</evidence>
<keyword evidence="14" id="KW-0636">Prenylation</keyword>
<keyword evidence="12" id="KW-0472">Membrane</keyword>
<keyword evidence="5" id="KW-1003">Cell membrane</keyword>
<keyword evidence="11" id="KW-0342">GTP-binding</keyword>
<protein>
    <recommendedName>
        <fullName evidence="15">Ras-related protein Rab-19</fullName>
        <ecNumber evidence="4">3.6.5.2</ecNumber>
    </recommendedName>
</protein>
<evidence type="ECO:0000256" key="8">
    <source>
        <dbReference type="ARBA" id="ARBA00022741"/>
    </source>
</evidence>
<evidence type="ECO:0000256" key="18">
    <source>
        <dbReference type="SAM" id="MobiDB-lite"/>
    </source>
</evidence>
<feature type="compositionally biased region" description="Basic and acidic residues" evidence="18">
    <location>
        <begin position="23"/>
        <end position="50"/>
    </location>
</feature>
<dbReference type="Gene3D" id="3.40.50.300">
    <property type="entry name" value="P-loop containing nucleotide triphosphate hydrolases"/>
    <property type="match status" value="1"/>
</dbReference>
<dbReference type="SMART" id="SM00175">
    <property type="entry name" value="RAB"/>
    <property type="match status" value="1"/>
</dbReference>
<dbReference type="NCBIfam" id="TIGR00231">
    <property type="entry name" value="small_GTP"/>
    <property type="match status" value="1"/>
</dbReference>
<comment type="caution">
    <text evidence="19">The sequence shown here is derived from an EMBL/GenBank/DDBJ whole genome shotgun (WGS) entry which is preliminary data.</text>
</comment>